<dbReference type="SUPFAM" id="SSF56176">
    <property type="entry name" value="FAD-binding/transporter-associated domain-like"/>
    <property type="match status" value="1"/>
</dbReference>
<keyword evidence="2" id="KW-0285">Flavoprotein</keyword>
<dbReference type="PANTHER" id="PTHR42973">
    <property type="entry name" value="BINDING OXIDOREDUCTASE, PUTATIVE (AFU_ORTHOLOGUE AFUA_1G17690)-RELATED"/>
    <property type="match status" value="1"/>
</dbReference>
<dbReference type="PANTHER" id="PTHR42973:SF28">
    <property type="entry name" value="FAD-BINDING PCMH-TYPE DOMAIN-CONTAINING PROTEIN"/>
    <property type="match status" value="1"/>
</dbReference>
<comment type="similarity">
    <text evidence="1">Belongs to the oxygen-dependent FAD-linked oxidoreductase family.</text>
</comment>
<evidence type="ECO:0000256" key="3">
    <source>
        <dbReference type="ARBA" id="ARBA00022827"/>
    </source>
</evidence>
<proteinExistence type="inferred from homology"/>
<dbReference type="Gene3D" id="3.30.465.10">
    <property type="match status" value="1"/>
</dbReference>
<dbReference type="InterPro" id="IPR050416">
    <property type="entry name" value="FAD-linked_Oxidoreductase"/>
</dbReference>
<dbReference type="InterPro" id="IPR036318">
    <property type="entry name" value="FAD-bd_PCMH-like_sf"/>
</dbReference>
<dbReference type="InterPro" id="IPR016169">
    <property type="entry name" value="FAD-bd_PCMH_sub2"/>
</dbReference>
<name>A0A4Z0YYP4_9PEZI</name>
<keyword evidence="6" id="KW-1185">Reference proteome</keyword>
<dbReference type="OrthoDB" id="2151789at2759"/>
<keyword evidence="4" id="KW-0560">Oxidoreductase</keyword>
<reference evidence="5 6" key="1">
    <citation type="submission" date="2019-03" db="EMBL/GenBank/DDBJ databases">
        <title>Draft genome sequence of Xylaria hypoxylon DSM 108379, a ubiquitous saprotrophic-parasitic fungi on hardwood.</title>
        <authorList>
            <person name="Buettner E."/>
            <person name="Leonhardt S."/>
            <person name="Gebauer A.M."/>
            <person name="Liers C."/>
            <person name="Hofrichter M."/>
            <person name="Kellner H."/>
        </authorList>
    </citation>
    <scope>NUCLEOTIDE SEQUENCE [LARGE SCALE GENOMIC DNA]</scope>
    <source>
        <strain evidence="5 6">DSM 108379</strain>
    </source>
</reference>
<evidence type="ECO:0000256" key="4">
    <source>
        <dbReference type="ARBA" id="ARBA00023002"/>
    </source>
</evidence>
<sequence length="146" mass="16236">MQVVLANGTMINANATSNSRLFRALKGGQNNFGIVTRFDLITYPQPKFWGGAIQYPDSADAAQLLAFTEFKDGPYDPFSEIEQTYVYLGEQKVFSSTNNLFYTKAGVNASNLQYFTDIQPQSANTVRISEASDFATELEEFQPTDS</sequence>
<organism evidence="5 6">
    <name type="scientific">Xylaria hypoxylon</name>
    <dbReference type="NCBI Taxonomy" id="37992"/>
    <lineage>
        <taxon>Eukaryota</taxon>
        <taxon>Fungi</taxon>
        <taxon>Dikarya</taxon>
        <taxon>Ascomycota</taxon>
        <taxon>Pezizomycotina</taxon>
        <taxon>Sordariomycetes</taxon>
        <taxon>Xylariomycetidae</taxon>
        <taxon>Xylariales</taxon>
        <taxon>Xylariaceae</taxon>
        <taxon>Xylaria</taxon>
    </lineage>
</organism>
<dbReference type="EMBL" id="SKBN01000071">
    <property type="protein sequence ID" value="TGJ84265.1"/>
    <property type="molecule type" value="Genomic_DNA"/>
</dbReference>
<dbReference type="GO" id="GO:0050660">
    <property type="term" value="F:flavin adenine dinucleotide binding"/>
    <property type="evidence" value="ECO:0007669"/>
    <property type="project" value="InterPro"/>
</dbReference>
<evidence type="ECO:0000313" key="5">
    <source>
        <dbReference type="EMBL" id="TGJ84265.1"/>
    </source>
</evidence>
<dbReference type="GO" id="GO:0016491">
    <property type="term" value="F:oxidoreductase activity"/>
    <property type="evidence" value="ECO:0007669"/>
    <property type="project" value="UniProtKB-KW"/>
</dbReference>
<gene>
    <name evidence="5" type="ORF">E0Z10_g4482</name>
</gene>
<accession>A0A4Z0YYP4</accession>
<protein>
    <submittedName>
        <fullName evidence="5">Uncharacterized protein</fullName>
    </submittedName>
</protein>
<evidence type="ECO:0000256" key="1">
    <source>
        <dbReference type="ARBA" id="ARBA00005466"/>
    </source>
</evidence>
<keyword evidence="3" id="KW-0274">FAD</keyword>
<evidence type="ECO:0000313" key="6">
    <source>
        <dbReference type="Proteomes" id="UP000297716"/>
    </source>
</evidence>
<dbReference type="Proteomes" id="UP000297716">
    <property type="component" value="Unassembled WGS sequence"/>
</dbReference>
<comment type="caution">
    <text evidence="5">The sequence shown here is derived from an EMBL/GenBank/DDBJ whole genome shotgun (WGS) entry which is preliminary data.</text>
</comment>
<evidence type="ECO:0000256" key="2">
    <source>
        <dbReference type="ARBA" id="ARBA00022630"/>
    </source>
</evidence>
<dbReference type="AlphaFoldDB" id="A0A4Z0YYP4"/>